<dbReference type="PROSITE" id="PS51322">
    <property type="entry name" value="UEV"/>
    <property type="match status" value="1"/>
</dbReference>
<comment type="subcellular location">
    <subcellularLocation>
        <location evidence="1">Endosome</location>
    </subcellularLocation>
</comment>
<dbReference type="InterPro" id="IPR017916">
    <property type="entry name" value="SB_dom"/>
</dbReference>
<protein>
    <submittedName>
        <fullName evidence="12">Uncharacterized protein</fullName>
    </submittedName>
</protein>
<dbReference type="InterPro" id="IPR016135">
    <property type="entry name" value="UBQ-conjugating_enzyme/RWD"/>
</dbReference>
<reference evidence="12" key="1">
    <citation type="submission" date="2022-11" db="UniProtKB">
        <authorList>
            <consortium name="WormBaseParasite"/>
        </authorList>
    </citation>
    <scope>IDENTIFICATION</scope>
</reference>
<dbReference type="GO" id="GO:0015031">
    <property type="term" value="P:protein transport"/>
    <property type="evidence" value="ECO:0007669"/>
    <property type="project" value="UniProtKB-UniRule"/>
</dbReference>
<feature type="domain" description="UEV" evidence="10">
    <location>
        <begin position="8"/>
        <end position="151"/>
    </location>
</feature>
<evidence type="ECO:0000256" key="7">
    <source>
        <dbReference type="PROSITE-ProRule" id="PRU00644"/>
    </source>
</evidence>
<dbReference type="GO" id="GO:0043130">
    <property type="term" value="F:ubiquitin binding"/>
    <property type="evidence" value="ECO:0007669"/>
    <property type="project" value="TreeGrafter"/>
</dbReference>
<dbReference type="Pfam" id="PF05743">
    <property type="entry name" value="UEV"/>
    <property type="match status" value="1"/>
</dbReference>
<dbReference type="SUPFAM" id="SSF54495">
    <property type="entry name" value="UBC-like"/>
    <property type="match status" value="1"/>
</dbReference>
<sequence>FRTMSPQADRDLTSLIRRARMKFCNEAKEDLVNVLNNFKDLKPDISNFTFGDGINKNCLTLDGTIPIHYKGGNYHIPVILYFLDNHPYMGPHCYVKPTQNMRIKPSKVVDSTGRIYLPYLSEWQYPNYDTAGLLQVITISFQEKCPVYTVVSPANNSSGNNNHSTSQQPPYPCSNPTPNAYPSVSPPYPSVDPPYPTVEHPSNLMPQPNVGGFPAPTHYQPVPPPYPSVERSSISANPTALGTGYGYSNSTIQPTHIRASLLSAVEDKIRQKVRNKIEIPFAELQSVDANLRDLHSGKQKLREMMESITRDQQELDRILGVYTSKKEEFEKALKTTEASGSDLNPEDAIDAQKLVHKQILRCYVQDCAIDDTIYSLGQSLKRGSINLQTYLKHVRQLSHQQFQHRLLMQKCRERAHLPI</sequence>
<feature type="region of interest" description="Disordered" evidence="8">
    <location>
        <begin position="156"/>
        <end position="200"/>
    </location>
</feature>
<dbReference type="PROSITE" id="PS51312">
    <property type="entry name" value="SB"/>
    <property type="match status" value="1"/>
</dbReference>
<organism evidence="11 12">
    <name type="scientific">Meloidogyne javanica</name>
    <name type="common">Root-knot nematode worm</name>
    <dbReference type="NCBI Taxonomy" id="6303"/>
    <lineage>
        <taxon>Eukaryota</taxon>
        <taxon>Metazoa</taxon>
        <taxon>Ecdysozoa</taxon>
        <taxon>Nematoda</taxon>
        <taxon>Chromadorea</taxon>
        <taxon>Rhabditida</taxon>
        <taxon>Tylenchina</taxon>
        <taxon>Tylenchomorpha</taxon>
        <taxon>Tylenchoidea</taxon>
        <taxon>Meloidogynidae</taxon>
        <taxon>Meloidogyninae</taxon>
        <taxon>Meloidogyne</taxon>
        <taxon>Meloidogyne incognita group</taxon>
    </lineage>
</organism>
<dbReference type="InterPro" id="IPR052070">
    <property type="entry name" value="ESCRT-I_UEV_domain"/>
</dbReference>
<dbReference type="CDD" id="cd11685">
    <property type="entry name" value="UEV_TSG101-like"/>
    <property type="match status" value="1"/>
</dbReference>
<accession>A0A915LPQ4</accession>
<keyword evidence="6" id="KW-0175">Coiled coil</keyword>
<dbReference type="GO" id="GO:0000813">
    <property type="term" value="C:ESCRT I complex"/>
    <property type="evidence" value="ECO:0007669"/>
    <property type="project" value="TreeGrafter"/>
</dbReference>
<evidence type="ECO:0000313" key="11">
    <source>
        <dbReference type="Proteomes" id="UP000887561"/>
    </source>
</evidence>
<proteinExistence type="inferred from homology"/>
<keyword evidence="11" id="KW-1185">Reference proteome</keyword>
<dbReference type="Gene3D" id="6.10.250.370">
    <property type="match status" value="1"/>
</dbReference>
<evidence type="ECO:0000256" key="3">
    <source>
        <dbReference type="ARBA" id="ARBA00022448"/>
    </source>
</evidence>
<dbReference type="WBParaSite" id="scaffold16217_cov225.g18166">
    <property type="protein sequence ID" value="scaffold16217_cov225.g18166"/>
    <property type="gene ID" value="scaffold16217_cov225.g18166"/>
</dbReference>
<evidence type="ECO:0000256" key="2">
    <source>
        <dbReference type="ARBA" id="ARBA00009594"/>
    </source>
</evidence>
<evidence type="ECO:0000256" key="4">
    <source>
        <dbReference type="ARBA" id="ARBA00022753"/>
    </source>
</evidence>
<evidence type="ECO:0000256" key="8">
    <source>
        <dbReference type="SAM" id="MobiDB-lite"/>
    </source>
</evidence>
<keyword evidence="4" id="KW-0967">Endosome</keyword>
<evidence type="ECO:0000256" key="1">
    <source>
        <dbReference type="ARBA" id="ARBA00004177"/>
    </source>
</evidence>
<dbReference type="Gene3D" id="3.10.110.10">
    <property type="entry name" value="Ubiquitin Conjugating Enzyme"/>
    <property type="match status" value="1"/>
</dbReference>
<dbReference type="Gene3D" id="6.10.140.820">
    <property type="match status" value="1"/>
</dbReference>
<dbReference type="InterPro" id="IPR037202">
    <property type="entry name" value="ESCRT_assembly_dom"/>
</dbReference>
<dbReference type="SUPFAM" id="SSF140111">
    <property type="entry name" value="Endosomal sorting complex assembly domain"/>
    <property type="match status" value="1"/>
</dbReference>
<dbReference type="GO" id="GO:0008333">
    <property type="term" value="P:endosome to lysosome transport"/>
    <property type="evidence" value="ECO:0007669"/>
    <property type="project" value="TreeGrafter"/>
</dbReference>
<dbReference type="Proteomes" id="UP000887561">
    <property type="component" value="Unplaced"/>
</dbReference>
<dbReference type="PANTHER" id="PTHR23306:SF3">
    <property type="entry name" value="TUMOR SUPPRESSOR PROTEIN 101"/>
    <property type="match status" value="1"/>
</dbReference>
<comment type="similarity">
    <text evidence="2">Belongs to the ubiquitin-conjugating enzyme family. UEV subfamily.</text>
</comment>
<keyword evidence="3 7" id="KW-0813">Transport</keyword>
<name>A0A915LPQ4_MELJA</name>
<dbReference type="PANTHER" id="PTHR23306">
    <property type="entry name" value="TUMOR SUSCEPTIBILITY GENE 101 PROTEIN-RELATED"/>
    <property type="match status" value="1"/>
</dbReference>
<evidence type="ECO:0000259" key="10">
    <source>
        <dbReference type="PROSITE" id="PS51322"/>
    </source>
</evidence>
<evidence type="ECO:0000259" key="9">
    <source>
        <dbReference type="PROSITE" id="PS51312"/>
    </source>
</evidence>
<dbReference type="Pfam" id="PF09454">
    <property type="entry name" value="Vps23_core"/>
    <property type="match status" value="1"/>
</dbReference>
<feature type="compositionally biased region" description="Pro residues" evidence="8">
    <location>
        <begin position="184"/>
        <end position="196"/>
    </location>
</feature>
<keyword evidence="5 7" id="KW-0653">Protein transport</keyword>
<feature type="domain" description="SB" evidence="9">
    <location>
        <begin position="353"/>
        <end position="419"/>
    </location>
</feature>
<dbReference type="AlphaFoldDB" id="A0A915LPQ4"/>
<evidence type="ECO:0000256" key="5">
    <source>
        <dbReference type="ARBA" id="ARBA00022927"/>
    </source>
</evidence>
<evidence type="ECO:0000256" key="6">
    <source>
        <dbReference type="ARBA" id="ARBA00023054"/>
    </source>
</evidence>
<evidence type="ECO:0000313" key="12">
    <source>
        <dbReference type="WBParaSite" id="scaffold16217_cov225.g18166"/>
    </source>
</evidence>
<dbReference type="InterPro" id="IPR008883">
    <property type="entry name" value="UEV_N"/>
</dbReference>
<feature type="compositionally biased region" description="Low complexity" evidence="8">
    <location>
        <begin position="156"/>
        <end position="166"/>
    </location>
</feature>